<dbReference type="PANTHER" id="PTHR11220:SF58">
    <property type="entry name" value="SOUL HEME-BINDING FAMILY PROTEIN"/>
    <property type="match status" value="1"/>
</dbReference>
<dbReference type="PANTHER" id="PTHR11220">
    <property type="entry name" value="HEME-BINDING PROTEIN-RELATED"/>
    <property type="match status" value="1"/>
</dbReference>
<feature type="chain" id="PRO_5042914768" evidence="1">
    <location>
        <begin position="21"/>
        <end position="206"/>
    </location>
</feature>
<sequence>MKQINALTAAAMLTATPIAAQDSYGKYQSPAYSVTLQDGPFEVRRYAPALMAEVRVQANRSAALRAGFRILAGYIFGGNSSADKVAMTSPVAQRSEKIAMTSPVQQAGEGDIWTVSFMMPRDYTRQTLPVPNDDRIRFVETGPVTQVVVRFAGLARGNKLAQQEAALRMFAKENGLRIAEPVQYYYYDDPMTLPWKRRNEVAFILD</sequence>
<dbReference type="InterPro" id="IPR006917">
    <property type="entry name" value="SOUL_heme-bd"/>
</dbReference>
<dbReference type="Proteomes" id="UP001470809">
    <property type="component" value="Chromosome"/>
</dbReference>
<protein>
    <submittedName>
        <fullName evidence="2">Heme-binding protein</fullName>
    </submittedName>
</protein>
<dbReference type="AlphaFoldDB" id="A0AAN0M9L1"/>
<proteinExistence type="predicted"/>
<dbReference type="RefSeq" id="WP_342076565.1">
    <property type="nucleotide sequence ID" value="NZ_CP151767.2"/>
</dbReference>
<dbReference type="Pfam" id="PF04832">
    <property type="entry name" value="SOUL"/>
    <property type="match status" value="1"/>
</dbReference>
<dbReference type="KEGG" id="yrh:AABB31_20255"/>
<gene>
    <name evidence="2" type="ORF">AABB31_20255</name>
</gene>
<dbReference type="SUPFAM" id="SSF55136">
    <property type="entry name" value="Probable bacterial effector-binding domain"/>
    <property type="match status" value="1"/>
</dbReference>
<name>A0AAN0M9L1_9RHOB</name>
<evidence type="ECO:0000256" key="1">
    <source>
        <dbReference type="SAM" id="SignalP"/>
    </source>
</evidence>
<organism evidence="2 3">
    <name type="scientific">Yoonia rhodophyticola</name>
    <dbReference type="NCBI Taxonomy" id="3137370"/>
    <lineage>
        <taxon>Bacteria</taxon>
        <taxon>Pseudomonadati</taxon>
        <taxon>Pseudomonadota</taxon>
        <taxon>Alphaproteobacteria</taxon>
        <taxon>Rhodobacterales</taxon>
        <taxon>Paracoccaceae</taxon>
        <taxon>Yoonia</taxon>
    </lineage>
</organism>
<accession>A0AAN0M9L1</accession>
<dbReference type="Gene3D" id="3.20.80.10">
    <property type="entry name" value="Regulatory factor, effector binding domain"/>
    <property type="match status" value="1"/>
</dbReference>
<dbReference type="EMBL" id="CP151767">
    <property type="protein sequence ID" value="WZU67254.1"/>
    <property type="molecule type" value="Genomic_DNA"/>
</dbReference>
<feature type="signal peptide" evidence="1">
    <location>
        <begin position="1"/>
        <end position="20"/>
    </location>
</feature>
<evidence type="ECO:0000313" key="2">
    <source>
        <dbReference type="EMBL" id="WZU67254.1"/>
    </source>
</evidence>
<reference evidence="2" key="1">
    <citation type="submission" date="2024-08" db="EMBL/GenBank/DDBJ databases">
        <title>Phylogenomic analyses of a clade within the roseobacter group suggest taxonomic reassignments of species of the genera Aestuariivita, Citreicella, Loktanella, Nautella, Pelagibaca, Ruegeria, Thalassobius, Thiobacimonas and Tropicibacter, and the proposal o.</title>
        <authorList>
            <person name="Jeon C.O."/>
        </authorList>
    </citation>
    <scope>NUCLEOTIDE SEQUENCE</scope>
    <source>
        <strain evidence="2">SS1-5</strain>
    </source>
</reference>
<keyword evidence="3" id="KW-1185">Reference proteome</keyword>
<keyword evidence="1" id="KW-0732">Signal</keyword>
<evidence type="ECO:0000313" key="3">
    <source>
        <dbReference type="Proteomes" id="UP001470809"/>
    </source>
</evidence>
<dbReference type="InterPro" id="IPR011256">
    <property type="entry name" value="Reg_factor_effector_dom_sf"/>
</dbReference>